<reference evidence="1 2" key="1">
    <citation type="submission" date="2016-05" db="EMBL/GenBank/DDBJ databases">
        <authorList>
            <person name="Lavstsen T."/>
            <person name="Jespersen J.S."/>
        </authorList>
    </citation>
    <scope>NUCLEOTIDE SEQUENCE [LARGE SCALE GENOMIC DNA]</scope>
    <source>
        <strain evidence="1 2">KCJ1736</strain>
    </source>
</reference>
<dbReference type="RefSeq" id="WP_063947903.1">
    <property type="nucleotide sequence ID" value="NZ_LXPS01000006.1"/>
</dbReference>
<gene>
    <name evidence="1" type="ORF">A7J57_22240</name>
</gene>
<dbReference type="EMBL" id="LXPS01000006">
    <property type="protein sequence ID" value="OAE48403.1"/>
    <property type="molecule type" value="Genomic_DNA"/>
</dbReference>
<evidence type="ECO:0000313" key="1">
    <source>
        <dbReference type="EMBL" id="OAE48403.1"/>
    </source>
</evidence>
<name>A0A176XFQ4_AGRTU</name>
<accession>A0A176XFQ4</accession>
<dbReference type="Proteomes" id="UP000077098">
    <property type="component" value="Unassembled WGS sequence"/>
</dbReference>
<comment type="caution">
    <text evidence="1">The sequence shown here is derived from an EMBL/GenBank/DDBJ whole genome shotgun (WGS) entry which is preliminary data.</text>
</comment>
<dbReference type="AlphaFoldDB" id="A0A176XFQ4"/>
<proteinExistence type="predicted"/>
<organism evidence="1 2">
    <name type="scientific">Agrobacterium tumefaciens</name>
    <dbReference type="NCBI Taxonomy" id="358"/>
    <lineage>
        <taxon>Bacteria</taxon>
        <taxon>Pseudomonadati</taxon>
        <taxon>Pseudomonadota</taxon>
        <taxon>Alphaproteobacteria</taxon>
        <taxon>Hyphomicrobiales</taxon>
        <taxon>Rhizobiaceae</taxon>
        <taxon>Rhizobium/Agrobacterium group</taxon>
        <taxon>Agrobacterium</taxon>
        <taxon>Agrobacterium tumefaciens complex</taxon>
    </lineage>
</organism>
<sequence>MQNLLCLTSDDSAAGYLKAHHSRSTSQPQIVSLPLRLIRTPLASEGAKLDETCVLSRLDAADRAEIYVDPDPNSQLLMALLLTRAYAAGLDGGKIHLRHGPLRWAHVDSGTPPDTVALPVEVDDAHMTAARAIWSAYAAPSPEAWLSLSPEDLAHFPAMHQAWDALLDDLPRADTGLGACEHLVLETIVDRPRRVGDIAGIFAQSPSPLIALPQTVALLSSLASGAAPLIEGLNGRLGEDDFADDVDALDAFRDSQLALTALGRSVLAGETDIVKVRGINRWWGETQLKGHTCWRWDNRSRMLIPPARPEM</sequence>
<protein>
    <submittedName>
        <fullName evidence="1">Uncharacterized protein</fullName>
    </submittedName>
</protein>
<evidence type="ECO:0000313" key="2">
    <source>
        <dbReference type="Proteomes" id="UP000077098"/>
    </source>
</evidence>